<organism evidence="7">
    <name type="scientific">Rattus norvegicus</name>
    <name type="common">Rat</name>
    <dbReference type="NCBI Taxonomy" id="10116"/>
    <lineage>
        <taxon>Eukaryota</taxon>
        <taxon>Metazoa</taxon>
        <taxon>Chordata</taxon>
        <taxon>Craniata</taxon>
        <taxon>Vertebrata</taxon>
        <taxon>Euteleostomi</taxon>
        <taxon>Mammalia</taxon>
        <taxon>Eutheria</taxon>
        <taxon>Euarchontoglires</taxon>
        <taxon>Glires</taxon>
        <taxon>Rodentia</taxon>
        <taxon>Myomorpha</taxon>
        <taxon>Muroidea</taxon>
        <taxon>Muridae</taxon>
        <taxon>Murinae</taxon>
        <taxon>Rattus</taxon>
    </lineage>
</organism>
<dbReference type="AlphaFoldDB" id="A0A8I6A366"/>
<gene>
    <name evidence="8" type="primary">Ms4a6bl1</name>
    <name evidence="7" type="ORF">rCG_47506</name>
</gene>
<feature type="transmembrane region" description="Helical" evidence="6">
    <location>
        <begin position="47"/>
        <end position="67"/>
    </location>
</feature>
<feature type="transmembrane region" description="Helical" evidence="6">
    <location>
        <begin position="118"/>
        <end position="142"/>
    </location>
</feature>
<name>A0A8I6A366_RAT</name>
<reference evidence="7" key="1">
    <citation type="journal article" date="2005" name="Genome Res.">
        <title>Gene and alternative splicing annotation with AIR.</title>
        <authorList>
            <person name="Florea L."/>
            <person name="Di Francesco V."/>
            <person name="Miller J."/>
            <person name="Turner R."/>
            <person name="Yao A."/>
            <person name="Harris M."/>
            <person name="Walenz B."/>
            <person name="Mobarry C."/>
            <person name="Merkulov G.V."/>
            <person name="Charlab R."/>
            <person name="Dew I."/>
            <person name="Deng Z."/>
            <person name="Istrail S."/>
            <person name="Li P."/>
            <person name="Sutton G."/>
        </authorList>
    </citation>
    <scope>NUCLEOTIDE SEQUENCE</scope>
    <source>
        <strain evidence="7">BN</strain>
    </source>
</reference>
<evidence type="ECO:0000313" key="7">
    <source>
        <dbReference type="EMBL" id="EDM12877.1"/>
    </source>
</evidence>
<dbReference type="KEGG" id="rno:293749"/>
<evidence type="ECO:0000256" key="3">
    <source>
        <dbReference type="ARBA" id="ARBA00022692"/>
    </source>
</evidence>
<dbReference type="PANTHER" id="PTHR23320">
    <property type="entry name" value="MEMBRANE-SPANNING 4-DOMAINS SUBFAMILY A MS4A -RELATED"/>
    <property type="match status" value="1"/>
</dbReference>
<sequence>MIPQEVTSETITVISPKSINFPQTDESQSTYHWQDSLKKLLKAEIKAMAAIQIMCAVMVLGLGIILASVPSVPHFTSVFSVLLKSGYPFVGALFFIVSGILSIITETKSTKSLVDGSLTLNILSVSFAFMGIIIISVSLAGLHPASEQCKLSKDPRPTEYHYYHNSYDSDRNECFVAKSILMGVFSLMLITSMLELGLAVLSALLWWKQSRSDFPGNVIFLSHNSNDESNVESKALCNSAYEEQMVC</sequence>
<dbReference type="OrthoDB" id="10071849at2759"/>
<feature type="transmembrane region" description="Helical" evidence="6">
    <location>
        <begin position="87"/>
        <end position="106"/>
    </location>
</feature>
<dbReference type="Pfam" id="PF04103">
    <property type="entry name" value="CD20"/>
    <property type="match status" value="1"/>
</dbReference>
<dbReference type="Proteomes" id="UP000234681">
    <property type="component" value="Chromosome 1"/>
</dbReference>
<dbReference type="InterPro" id="IPR007237">
    <property type="entry name" value="CD20-like"/>
</dbReference>
<keyword evidence="3 6" id="KW-0812">Transmembrane</keyword>
<evidence type="ECO:0000313" key="8">
    <source>
        <dbReference type="RGD" id="1359381"/>
    </source>
</evidence>
<dbReference type="EMBL" id="CH473953">
    <property type="protein sequence ID" value="EDM12877.1"/>
    <property type="molecule type" value="Genomic_DNA"/>
</dbReference>
<evidence type="ECO:0000256" key="1">
    <source>
        <dbReference type="ARBA" id="ARBA00004141"/>
    </source>
</evidence>
<keyword evidence="4 6" id="KW-1133">Transmembrane helix</keyword>
<protein>
    <submittedName>
        <fullName evidence="7">RCG47506</fullName>
    </submittedName>
</protein>
<dbReference type="RGD" id="1359381">
    <property type="gene designation" value="Ms4a6bl1"/>
</dbReference>
<proteinExistence type="inferred from homology"/>
<reference evidence="7" key="2">
    <citation type="submission" date="2005-07" db="EMBL/GenBank/DDBJ databases">
        <authorList>
            <person name="Mural R.J."/>
            <person name="Li P.W."/>
            <person name="Adams M.D."/>
            <person name="Amanatides P.G."/>
            <person name="Baden-Tillson H."/>
            <person name="Barnstead M."/>
            <person name="Chin S.H."/>
            <person name="Dew I."/>
            <person name="Evans C.A."/>
            <person name="Ferriera S."/>
            <person name="Flanigan M."/>
            <person name="Fosler C."/>
            <person name="Glodek A."/>
            <person name="Gu Z."/>
            <person name="Holt R.A."/>
            <person name="Jennings D."/>
            <person name="Kraft C.L."/>
            <person name="Lu F."/>
            <person name="Nguyen T."/>
            <person name="Nusskern D.R."/>
            <person name="Pfannkoch C.M."/>
            <person name="Sitter C."/>
            <person name="Sutton G.G."/>
            <person name="Venter J.C."/>
            <person name="Wang Z."/>
            <person name="Woodage T."/>
            <person name="Zheng X.H."/>
            <person name="Zhong F."/>
        </authorList>
    </citation>
    <scope>NUCLEOTIDE SEQUENCE</scope>
    <source>
        <strain evidence="7">BN</strain>
    </source>
</reference>
<accession>A0A8I6A366</accession>
<evidence type="ECO:0000256" key="2">
    <source>
        <dbReference type="ARBA" id="ARBA00009565"/>
    </source>
</evidence>
<dbReference type="OMA" id="HGHHINS"/>
<comment type="subcellular location">
    <subcellularLocation>
        <location evidence="1">Membrane</location>
        <topology evidence="1">Multi-pass membrane protein</topology>
    </subcellularLocation>
</comment>
<dbReference type="GeneID" id="293749"/>
<dbReference type="InterPro" id="IPR030417">
    <property type="entry name" value="MS4A"/>
</dbReference>
<dbReference type="GO" id="GO:0016020">
    <property type="term" value="C:membrane"/>
    <property type="evidence" value="ECO:0007669"/>
    <property type="project" value="UniProtKB-SubCell"/>
</dbReference>
<feature type="transmembrane region" description="Helical" evidence="6">
    <location>
        <begin position="180"/>
        <end position="207"/>
    </location>
</feature>
<comment type="similarity">
    <text evidence="2">Belongs to the MS4A family.</text>
</comment>
<dbReference type="AGR" id="RGD:1359381"/>
<dbReference type="RefSeq" id="NP_001006976.1">
    <property type="nucleotide sequence ID" value="NM_001006975.1"/>
</dbReference>
<evidence type="ECO:0000256" key="4">
    <source>
        <dbReference type="ARBA" id="ARBA00022989"/>
    </source>
</evidence>
<evidence type="ECO:0000256" key="5">
    <source>
        <dbReference type="ARBA" id="ARBA00023136"/>
    </source>
</evidence>
<keyword evidence="5 6" id="KW-0472">Membrane</keyword>
<dbReference type="CTD" id="293749"/>
<evidence type="ECO:0000256" key="6">
    <source>
        <dbReference type="SAM" id="Phobius"/>
    </source>
</evidence>
<dbReference type="PANTHER" id="PTHR23320:SF150">
    <property type="entry name" value="MEMBRANE-SPANNING 4-DOMAINS SUBFAMILY A MEMBER 6B-RELATED"/>
    <property type="match status" value="1"/>
</dbReference>